<dbReference type="Pfam" id="PF07905">
    <property type="entry name" value="PucR"/>
    <property type="match status" value="1"/>
</dbReference>
<comment type="caution">
    <text evidence="5">The sequence shown here is derived from an EMBL/GenBank/DDBJ whole genome shotgun (WGS) entry which is preliminary data.</text>
</comment>
<keyword evidence="6" id="KW-1185">Reference proteome</keyword>
<evidence type="ECO:0000256" key="1">
    <source>
        <dbReference type="ARBA" id="ARBA00006754"/>
    </source>
</evidence>
<dbReference type="AlphaFoldDB" id="A0A7J5BP46"/>
<sequence>MWKPFSRDTGWARRDVGTRRSVSGRIGTAAPPSPQAYACTFWWNMVTRTFGARHRVRTHRRSPTLTIMTATVSTLLAVRGLGLRLASGSGDALHRPLQWGTSTELQDPHPFLTGDEIVLTTGMRLRSARACRAFVASVVDVGSAAIGFGTGFTHERVPDAIVAAAADAGIPVIEVPYATPFAAITRYIGEARSQEQFAELETLHRQHQQLVSTLLGDAGLPGLVERLAALTRAHVAVTRFGEVLGGTLDVDDDRVTGWDAMPVSVSASTQATLHVSRPRRNEALLGYARSLIGLQLSQEGRRMRDARDAAGQVLTDLIRGRFEVDEVELRLGSLGLAPGGRTRLLVVESRGARASELPRLPLPSRLGQAPSAMVEDRLVVLLPARDPARPAAEAIVALARAAGLAVRVGIGDAYPVSASLRWSYFEALDGLQHPDTEVAEASRLSISALLLASRDVPVRELADEALAPLERHDTEHGSALVATLDSYLQTSGAITEVAAALGTHRNTIRYRLDQIAALTGLDPRVTGDVVQLWLARAARRVTSG</sequence>
<evidence type="ECO:0000259" key="4">
    <source>
        <dbReference type="Pfam" id="PF17853"/>
    </source>
</evidence>
<dbReference type="InterPro" id="IPR051448">
    <property type="entry name" value="CdaR-like_regulators"/>
</dbReference>
<gene>
    <name evidence="5" type="ORF">F8O01_17015</name>
</gene>
<evidence type="ECO:0000259" key="3">
    <source>
        <dbReference type="Pfam" id="PF13556"/>
    </source>
</evidence>
<evidence type="ECO:0000259" key="2">
    <source>
        <dbReference type="Pfam" id="PF07905"/>
    </source>
</evidence>
<protein>
    <submittedName>
        <fullName evidence="5">PucR family transcriptional regulator</fullName>
    </submittedName>
</protein>
<reference evidence="5 6" key="1">
    <citation type="submission" date="2019-09" db="EMBL/GenBank/DDBJ databases">
        <title>Phylogeny of genus Pseudoclavibacter and closely related genus.</title>
        <authorList>
            <person name="Li Y."/>
        </authorList>
    </citation>
    <scope>NUCLEOTIDE SEQUENCE [LARGE SCALE GENOMIC DNA]</scope>
    <source>
        <strain evidence="5 6">DSM 23821</strain>
    </source>
</reference>
<organism evidence="5 6">
    <name type="scientific">Pseudoclavibacter chungangensis</name>
    <dbReference type="NCBI Taxonomy" id="587635"/>
    <lineage>
        <taxon>Bacteria</taxon>
        <taxon>Bacillati</taxon>
        <taxon>Actinomycetota</taxon>
        <taxon>Actinomycetes</taxon>
        <taxon>Micrococcales</taxon>
        <taxon>Microbacteriaceae</taxon>
        <taxon>Pseudoclavibacter</taxon>
    </lineage>
</organism>
<dbReference type="Gene3D" id="1.10.10.2840">
    <property type="entry name" value="PucR C-terminal helix-turn-helix domain"/>
    <property type="match status" value="1"/>
</dbReference>
<feature type="domain" description="PucR C-terminal helix-turn-helix" evidence="3">
    <location>
        <begin position="480"/>
        <end position="535"/>
    </location>
</feature>
<evidence type="ECO:0000313" key="5">
    <source>
        <dbReference type="EMBL" id="KAB1652222.1"/>
    </source>
</evidence>
<dbReference type="InterPro" id="IPR042070">
    <property type="entry name" value="PucR_C-HTH_sf"/>
</dbReference>
<dbReference type="InterPro" id="IPR012914">
    <property type="entry name" value="PucR_dom"/>
</dbReference>
<feature type="domain" description="Purine catabolism PurC-like" evidence="2">
    <location>
        <begin position="76"/>
        <end position="189"/>
    </location>
</feature>
<dbReference type="InterPro" id="IPR041522">
    <property type="entry name" value="CdaR_GGDEF"/>
</dbReference>
<dbReference type="PANTHER" id="PTHR33744">
    <property type="entry name" value="CARBOHYDRATE DIACID REGULATOR"/>
    <property type="match status" value="1"/>
</dbReference>
<dbReference type="PANTHER" id="PTHR33744:SF7">
    <property type="entry name" value="PUCR FAMILY TRANSCRIPTIONAL REGULATOR"/>
    <property type="match status" value="1"/>
</dbReference>
<name>A0A7J5BP46_9MICO</name>
<proteinExistence type="inferred from homology"/>
<dbReference type="Pfam" id="PF13556">
    <property type="entry name" value="HTH_30"/>
    <property type="match status" value="1"/>
</dbReference>
<dbReference type="Pfam" id="PF17853">
    <property type="entry name" value="GGDEF_2"/>
    <property type="match status" value="1"/>
</dbReference>
<comment type="similarity">
    <text evidence="1">Belongs to the CdaR family.</text>
</comment>
<feature type="domain" description="CdaR GGDEF-like" evidence="4">
    <location>
        <begin position="324"/>
        <end position="432"/>
    </location>
</feature>
<dbReference type="EMBL" id="WBJZ01000033">
    <property type="protein sequence ID" value="KAB1652222.1"/>
    <property type="molecule type" value="Genomic_DNA"/>
</dbReference>
<evidence type="ECO:0000313" key="6">
    <source>
        <dbReference type="Proteomes" id="UP000467240"/>
    </source>
</evidence>
<dbReference type="InterPro" id="IPR025736">
    <property type="entry name" value="PucR_C-HTH_dom"/>
</dbReference>
<accession>A0A7J5BP46</accession>
<dbReference type="Proteomes" id="UP000467240">
    <property type="component" value="Unassembled WGS sequence"/>
</dbReference>
<dbReference type="OrthoDB" id="8450798at2"/>